<dbReference type="PANTHER" id="PTHR35894">
    <property type="entry name" value="GENERAL SECRETION PATHWAY PROTEIN A-RELATED"/>
    <property type="match status" value="1"/>
</dbReference>
<dbReference type="GO" id="GO:0016887">
    <property type="term" value="F:ATP hydrolysis activity"/>
    <property type="evidence" value="ECO:0007669"/>
    <property type="project" value="InterPro"/>
</dbReference>
<feature type="domain" description="ORC1/DEAH AAA+ ATPase" evidence="1">
    <location>
        <begin position="92"/>
        <end position="205"/>
    </location>
</feature>
<dbReference type="SUPFAM" id="SSF52540">
    <property type="entry name" value="P-loop containing nucleoside triphosphate hydrolases"/>
    <property type="match status" value="1"/>
</dbReference>
<protein>
    <submittedName>
        <fullName evidence="2">AAA family ATPase</fullName>
    </submittedName>
</protein>
<dbReference type="SUPFAM" id="SSF47413">
    <property type="entry name" value="lambda repressor-like DNA-binding domains"/>
    <property type="match status" value="1"/>
</dbReference>
<dbReference type="AlphaFoldDB" id="A0AAW9NVD5"/>
<dbReference type="InterPro" id="IPR052026">
    <property type="entry name" value="ExeA_AAA_ATPase_DNA-bind"/>
</dbReference>
<name>A0AAW9NVD5_9BACL</name>
<evidence type="ECO:0000313" key="2">
    <source>
        <dbReference type="EMBL" id="MEC1178510.1"/>
    </source>
</evidence>
<dbReference type="PANTHER" id="PTHR35894:SF5">
    <property type="entry name" value="MU-LIKE PROPHAGE FLUMU DNA TRANSPOSITION PROTEIN B"/>
    <property type="match status" value="1"/>
</dbReference>
<dbReference type="RefSeq" id="WP_107838939.1">
    <property type="nucleotide sequence ID" value="NZ_JARSFG010000012.1"/>
</dbReference>
<dbReference type="CDD" id="cd00093">
    <property type="entry name" value="HTH_XRE"/>
    <property type="match status" value="1"/>
</dbReference>
<reference evidence="2 3" key="1">
    <citation type="submission" date="2023-03" db="EMBL/GenBank/DDBJ databases">
        <title>Bacillus Genome Sequencing.</title>
        <authorList>
            <person name="Dunlap C."/>
        </authorList>
    </citation>
    <scope>NUCLEOTIDE SEQUENCE [LARGE SCALE GENOMIC DNA]</scope>
    <source>
        <strain evidence="2 3">B-59205</strain>
    </source>
</reference>
<gene>
    <name evidence="2" type="ORF">P9B03_08460</name>
</gene>
<dbReference type="GO" id="GO:0003677">
    <property type="term" value="F:DNA binding"/>
    <property type="evidence" value="ECO:0007669"/>
    <property type="project" value="InterPro"/>
</dbReference>
<dbReference type="InterPro" id="IPR010982">
    <property type="entry name" value="Lambda_DNA-bd_dom_sf"/>
</dbReference>
<dbReference type="InterPro" id="IPR027417">
    <property type="entry name" value="P-loop_NTPase"/>
</dbReference>
<keyword evidence="3" id="KW-1185">Reference proteome</keyword>
<dbReference type="InterPro" id="IPR001387">
    <property type="entry name" value="Cro/C1-type_HTH"/>
</dbReference>
<comment type="caution">
    <text evidence="2">The sequence shown here is derived from an EMBL/GenBank/DDBJ whole genome shotgun (WGS) entry which is preliminary data.</text>
</comment>
<dbReference type="EMBL" id="JARSFG010000012">
    <property type="protein sequence ID" value="MEC1178510.1"/>
    <property type="molecule type" value="Genomic_DNA"/>
</dbReference>
<evidence type="ECO:0000259" key="1">
    <source>
        <dbReference type="Pfam" id="PF13401"/>
    </source>
</evidence>
<dbReference type="Pfam" id="PF13401">
    <property type="entry name" value="AAA_22"/>
    <property type="match status" value="1"/>
</dbReference>
<dbReference type="Gene3D" id="3.40.50.300">
    <property type="entry name" value="P-loop containing nucleotide triphosphate hydrolases"/>
    <property type="match status" value="1"/>
</dbReference>
<evidence type="ECO:0000313" key="3">
    <source>
        <dbReference type="Proteomes" id="UP001344888"/>
    </source>
</evidence>
<dbReference type="InterPro" id="IPR049945">
    <property type="entry name" value="AAA_22"/>
</dbReference>
<accession>A0AAW9NVD5</accession>
<dbReference type="Gene3D" id="1.10.260.40">
    <property type="entry name" value="lambda repressor-like DNA-binding domains"/>
    <property type="match status" value="1"/>
</dbReference>
<sequence length="296" mass="33378">MTLTLQEQAKQYIKQNKIPQVHFGKLVGVGESTISRWLKGDYPNAERIDAQVKDFLGKETARESVMEIRDIPFVQTTISEQVWGELEYGRIQRTISIIRGDAGVGKTRTMREWAADKSDVIVITANPAFKSPKAFFKLLARALKTTTSGAIDDIVMDVMDKLMISDRTIVIDEAQHLTRPTLELVRSLNDAAGTAIILMGNEIIYSKMFGRQEAEFSQLFTRTDTPRPKLVDFFTEADVMAIFNVREVEQVRHLLNICRSRYSLRTAIRVFVNAQNNEDISADGLKAMSKAMGIVV</sequence>
<dbReference type="Proteomes" id="UP001344888">
    <property type="component" value="Unassembled WGS sequence"/>
</dbReference>
<organism evidence="2 3">
    <name type="scientific">Metasolibacillus meyeri</name>
    <dbReference type="NCBI Taxonomy" id="1071052"/>
    <lineage>
        <taxon>Bacteria</taxon>
        <taxon>Bacillati</taxon>
        <taxon>Bacillota</taxon>
        <taxon>Bacilli</taxon>
        <taxon>Bacillales</taxon>
        <taxon>Caryophanaceae</taxon>
        <taxon>Metasolibacillus</taxon>
    </lineage>
</organism>
<proteinExistence type="predicted"/>